<comment type="caution">
    <text evidence="13">The sequence shown here is derived from an EMBL/GenBank/DDBJ whole genome shotgun (WGS) entry which is preliminary data.</text>
</comment>
<keyword evidence="8" id="KW-0624">Polysaccharide degradation</keyword>
<feature type="binding site" evidence="10">
    <location>
        <position position="134"/>
    </location>
    <ligand>
        <name>substrate</name>
    </ligand>
</feature>
<evidence type="ECO:0000256" key="4">
    <source>
        <dbReference type="ARBA" id="ARBA00022801"/>
    </source>
</evidence>
<dbReference type="SUPFAM" id="SSF51445">
    <property type="entry name" value="(Trans)glycosidases"/>
    <property type="match status" value="1"/>
</dbReference>
<dbReference type="InterPro" id="IPR018120">
    <property type="entry name" value="Glyco_hydro_1_AS"/>
</dbReference>
<organism evidence="13 14">
    <name type="scientific">Murinocardiopsis flavida</name>
    <dbReference type="NCBI Taxonomy" id="645275"/>
    <lineage>
        <taxon>Bacteria</taxon>
        <taxon>Bacillati</taxon>
        <taxon>Actinomycetota</taxon>
        <taxon>Actinomycetes</taxon>
        <taxon>Streptosporangiales</taxon>
        <taxon>Nocardiopsidaceae</taxon>
        <taxon>Murinocardiopsis</taxon>
    </lineage>
</organism>
<evidence type="ECO:0000256" key="6">
    <source>
        <dbReference type="ARBA" id="ARBA00023277"/>
    </source>
</evidence>
<dbReference type="PANTHER" id="PTHR10353:SF36">
    <property type="entry name" value="LP05116P"/>
    <property type="match status" value="1"/>
</dbReference>
<dbReference type="AlphaFoldDB" id="A0A2P8DGU2"/>
<evidence type="ECO:0000256" key="2">
    <source>
        <dbReference type="ARBA" id="ARBA00010838"/>
    </source>
</evidence>
<dbReference type="GO" id="GO:0005829">
    <property type="term" value="C:cytosol"/>
    <property type="evidence" value="ECO:0007669"/>
    <property type="project" value="TreeGrafter"/>
</dbReference>
<evidence type="ECO:0000256" key="1">
    <source>
        <dbReference type="ARBA" id="ARBA00000448"/>
    </source>
</evidence>
<dbReference type="InterPro" id="IPR017736">
    <property type="entry name" value="Glyco_hydro_1_beta-glucosidase"/>
</dbReference>
<keyword evidence="14" id="KW-1185">Reference proteome</keyword>
<feature type="binding site" evidence="10">
    <location>
        <position position="312"/>
    </location>
    <ligand>
        <name>substrate</name>
    </ligand>
</feature>
<dbReference type="Proteomes" id="UP000240542">
    <property type="component" value="Unassembled WGS sequence"/>
</dbReference>
<dbReference type="FunFam" id="3.20.20.80:FF:000004">
    <property type="entry name" value="Beta-glucosidase 6-phospho-beta-glucosidase"/>
    <property type="match status" value="1"/>
</dbReference>
<dbReference type="InterPro" id="IPR017853">
    <property type="entry name" value="GH"/>
</dbReference>
<evidence type="ECO:0000256" key="9">
    <source>
        <dbReference type="PIRSR" id="PIRSR617736-1"/>
    </source>
</evidence>
<dbReference type="PANTHER" id="PTHR10353">
    <property type="entry name" value="GLYCOSYL HYDROLASE"/>
    <property type="match status" value="1"/>
</dbReference>
<keyword evidence="5" id="KW-0136">Cellulose degradation</keyword>
<keyword evidence="6" id="KW-0119">Carbohydrate metabolism</keyword>
<dbReference type="PROSITE" id="PS00572">
    <property type="entry name" value="GLYCOSYL_HYDROL_F1_1"/>
    <property type="match status" value="1"/>
</dbReference>
<dbReference type="InterPro" id="IPR033132">
    <property type="entry name" value="GH_1_N_CS"/>
</dbReference>
<evidence type="ECO:0000313" key="14">
    <source>
        <dbReference type="Proteomes" id="UP000240542"/>
    </source>
</evidence>
<evidence type="ECO:0000256" key="11">
    <source>
        <dbReference type="PROSITE-ProRule" id="PRU10055"/>
    </source>
</evidence>
<dbReference type="PRINTS" id="PR00131">
    <property type="entry name" value="GLHYDRLASE1"/>
</dbReference>
<accession>A0A2P8DGU2</accession>
<evidence type="ECO:0000256" key="7">
    <source>
        <dbReference type="ARBA" id="ARBA00023295"/>
    </source>
</evidence>
<dbReference type="EMBL" id="PYGA01000011">
    <property type="protein sequence ID" value="PSK96440.1"/>
    <property type="molecule type" value="Genomic_DNA"/>
</dbReference>
<proteinExistence type="inferred from homology"/>
<comment type="similarity">
    <text evidence="2 12">Belongs to the glycosyl hydrolase 1 family.</text>
</comment>
<dbReference type="EC" id="3.2.1.21" evidence="3 12"/>
<dbReference type="NCBIfam" id="TIGR03356">
    <property type="entry name" value="BGL"/>
    <property type="match status" value="1"/>
</dbReference>
<reference evidence="13 14" key="1">
    <citation type="submission" date="2018-03" db="EMBL/GenBank/DDBJ databases">
        <title>Genomic Encyclopedia of Archaeal and Bacterial Type Strains, Phase II (KMG-II): from individual species to whole genera.</title>
        <authorList>
            <person name="Goeker M."/>
        </authorList>
    </citation>
    <scope>NUCLEOTIDE SEQUENCE [LARGE SCALE GENOMIC DNA]</scope>
    <source>
        <strain evidence="13 14">DSM 45312</strain>
    </source>
</reference>
<dbReference type="GO" id="GO:0030245">
    <property type="term" value="P:cellulose catabolic process"/>
    <property type="evidence" value="ECO:0007669"/>
    <property type="project" value="UniProtKB-KW"/>
</dbReference>
<evidence type="ECO:0000313" key="13">
    <source>
        <dbReference type="EMBL" id="PSK96440.1"/>
    </source>
</evidence>
<dbReference type="Gene3D" id="3.20.20.80">
    <property type="entry name" value="Glycosidases"/>
    <property type="match status" value="1"/>
</dbReference>
<feature type="binding site" evidence="10">
    <location>
        <position position="33"/>
    </location>
    <ligand>
        <name>substrate</name>
    </ligand>
</feature>
<evidence type="ECO:0000256" key="5">
    <source>
        <dbReference type="ARBA" id="ARBA00023001"/>
    </source>
</evidence>
<keyword evidence="7 12" id="KW-0326">Glycosidase</keyword>
<protein>
    <recommendedName>
        <fullName evidence="3 12">Beta-glucosidase</fullName>
        <ecNumber evidence="3 12">3.2.1.21</ecNumber>
    </recommendedName>
</protein>
<name>A0A2P8DGU2_9ACTN</name>
<dbReference type="Pfam" id="PF00232">
    <property type="entry name" value="Glyco_hydro_1"/>
    <property type="match status" value="1"/>
</dbReference>
<evidence type="ECO:0000256" key="12">
    <source>
        <dbReference type="RuleBase" id="RU361175"/>
    </source>
</evidence>
<feature type="binding site" evidence="10">
    <location>
        <position position="433"/>
    </location>
    <ligand>
        <name>substrate</name>
    </ligand>
</feature>
<dbReference type="RefSeq" id="WP_394339782.1">
    <property type="nucleotide sequence ID" value="NZ_PYGA01000011.1"/>
</dbReference>
<feature type="binding site" evidence="10">
    <location>
        <position position="178"/>
    </location>
    <ligand>
        <name>substrate</name>
    </ligand>
</feature>
<feature type="binding site" evidence="10">
    <location>
        <begin position="440"/>
        <end position="441"/>
    </location>
    <ligand>
        <name>substrate</name>
    </ligand>
</feature>
<gene>
    <name evidence="13" type="ORF">CLV63_11134</name>
</gene>
<feature type="active site" description="Nucleophile" evidence="9 11">
    <location>
        <position position="386"/>
    </location>
</feature>
<evidence type="ECO:0000256" key="10">
    <source>
        <dbReference type="PIRSR" id="PIRSR617736-2"/>
    </source>
</evidence>
<sequence length="481" mass="51789">MTTLHTPESHQVHRPEVRFPAGFVWGSATAAFQVEGATTADGRGTSIWDTFAARPGRIVGGDTGEPATDHYRRYPEDIALMRELGLGSYRFSIAWPRVLPAGKGAVNRAGLDFYDRLIDGLLAAGIEPWPTLYHWDLPQTLEDAGGWTRRDTAQRFAEYAAVVQGAFGDRVTHWTTLNEPWCSAYLGYVAGEHAPGRTDVADGLAAAHHLLLGHGLAAQAIRAGAAGGREQRVGLVHNQGVVRPYRDTVADHAAARTADGVRNRLYTDPVLHGRYPEDVRERFSGDSDFAFLHPGDLAVIAAPLDHLGLNFYGPQWVAGAAGGVEGIDPSLVGGTPAEWAADGGVVPVRRGLARTAMGWEIDASGLYEALVRLATESPGTDLYVTENGAAFDDEVAPDGGVHDTERTAYLDAHLRAAHAAIASGVPLKGYFAWSLMDNFEWAFGYSKRFGIVHVDYDTQCRTVKDSGHWFAGVARTGVLPG</sequence>
<feature type="active site" description="Proton donor" evidence="9">
    <location>
        <position position="179"/>
    </location>
</feature>
<dbReference type="GO" id="GO:0008422">
    <property type="term" value="F:beta-glucosidase activity"/>
    <property type="evidence" value="ECO:0007669"/>
    <property type="project" value="UniProtKB-EC"/>
</dbReference>
<evidence type="ECO:0000256" key="3">
    <source>
        <dbReference type="ARBA" id="ARBA00012744"/>
    </source>
</evidence>
<keyword evidence="4 12" id="KW-0378">Hydrolase</keyword>
<comment type="catalytic activity">
    <reaction evidence="1 12">
        <text>Hydrolysis of terminal, non-reducing beta-D-glucosyl residues with release of beta-D-glucose.</text>
        <dbReference type="EC" id="3.2.1.21"/>
    </reaction>
</comment>
<evidence type="ECO:0000256" key="8">
    <source>
        <dbReference type="ARBA" id="ARBA00023326"/>
    </source>
</evidence>
<dbReference type="InterPro" id="IPR001360">
    <property type="entry name" value="Glyco_hydro_1"/>
</dbReference>
<dbReference type="PROSITE" id="PS00653">
    <property type="entry name" value="GLYCOSYL_HYDROL_F1_2"/>
    <property type="match status" value="1"/>
</dbReference>